<dbReference type="EMBL" id="JACHJU010000004">
    <property type="protein sequence ID" value="MBB4942931.1"/>
    <property type="molecule type" value="Genomic_DNA"/>
</dbReference>
<evidence type="ECO:0000313" key="1">
    <source>
        <dbReference type="EMBL" id="MBB4942931.1"/>
    </source>
</evidence>
<gene>
    <name evidence="1" type="ORF">FHR32_007331</name>
</gene>
<dbReference type="Proteomes" id="UP000534286">
    <property type="component" value="Unassembled WGS sequence"/>
</dbReference>
<keyword evidence="2" id="KW-1185">Reference proteome</keyword>
<reference evidence="1 2" key="1">
    <citation type="submission" date="2020-08" db="EMBL/GenBank/DDBJ databases">
        <title>Sequencing the genomes of 1000 actinobacteria strains.</title>
        <authorList>
            <person name="Klenk H.-P."/>
        </authorList>
    </citation>
    <scope>NUCLEOTIDE SEQUENCE [LARGE SCALE GENOMIC DNA]</scope>
    <source>
        <strain evidence="1 2">DSM 43023</strain>
    </source>
</reference>
<evidence type="ECO:0000313" key="2">
    <source>
        <dbReference type="Proteomes" id="UP000534286"/>
    </source>
</evidence>
<dbReference type="RefSeq" id="WP_184758862.1">
    <property type="nucleotide sequence ID" value="NZ_BAABEK010000067.1"/>
</dbReference>
<organism evidence="1 2">
    <name type="scientific">Streptosporangium album</name>
    <dbReference type="NCBI Taxonomy" id="47479"/>
    <lineage>
        <taxon>Bacteria</taxon>
        <taxon>Bacillati</taxon>
        <taxon>Actinomycetota</taxon>
        <taxon>Actinomycetes</taxon>
        <taxon>Streptosporangiales</taxon>
        <taxon>Streptosporangiaceae</taxon>
        <taxon>Streptosporangium</taxon>
    </lineage>
</organism>
<name>A0A7W7WDA8_9ACTN</name>
<dbReference type="AlphaFoldDB" id="A0A7W7WDA8"/>
<protein>
    <submittedName>
        <fullName evidence="1">Uncharacterized protein</fullName>
    </submittedName>
</protein>
<comment type="caution">
    <text evidence="1">The sequence shown here is derived from an EMBL/GenBank/DDBJ whole genome shotgun (WGS) entry which is preliminary data.</text>
</comment>
<sequence>MSITTTSAYTAASGALSRVGDTDIPQYRFTIVPNGGQRVISTVELGFSVRVDTGGTDEAITVDNIGIYEVGGGISDTAPPTAPTSLARGRIRRQRLARLDGVDRQRRSDRIRRLP</sequence>
<accession>A0A7W7WDA8</accession>
<proteinExistence type="predicted"/>